<evidence type="ECO:0000256" key="1">
    <source>
        <dbReference type="SAM" id="Coils"/>
    </source>
</evidence>
<keyword evidence="1" id="KW-0175">Coiled coil</keyword>
<evidence type="ECO:0000313" key="3">
    <source>
        <dbReference type="EMBL" id="SVB89743.1"/>
    </source>
</evidence>
<dbReference type="AlphaFoldDB" id="A0A382HSY0"/>
<feature type="coiled-coil region" evidence="1">
    <location>
        <begin position="91"/>
        <end position="118"/>
    </location>
</feature>
<dbReference type="InterPro" id="IPR018306">
    <property type="entry name" value="Phage_T5_Orf172_DNA-bd"/>
</dbReference>
<sequence>MSARILQKATLYVLGLEDPAGGAVPPYYKVGMTTDTVAKRIRQLQTGNPYRIVALHTFEIEGAEIVEQNLHRVYAPNRRILEWFELSDDELAAVLQAAEDLRDDIEALVVEVRDLDQQHSNDTMLNPTTEATDLHLQAVALEGQKTQNSLRVATVRSMLARITGTTRGIDRIAQVSITNPSPGFSKAALKAADPDLYTDYLTIPEFKVSMKVLGKPTPSNYPTLVADKKQAEAAAPTVGPDDVTPDKESRTTDAVQIHSEYIDLVSQGGDIDRDLLLVKMKLKTLCGQARGIDDICEYVREDRMTFDEDSFEADNPALYDQFTVQRQPQRRFAVMKSRDY</sequence>
<reference evidence="3" key="1">
    <citation type="submission" date="2018-05" db="EMBL/GenBank/DDBJ databases">
        <authorList>
            <person name="Lanie J.A."/>
            <person name="Ng W.-L."/>
            <person name="Kazmierczak K.M."/>
            <person name="Andrzejewski T.M."/>
            <person name="Davidsen T.M."/>
            <person name="Wayne K.J."/>
            <person name="Tettelin H."/>
            <person name="Glass J.I."/>
            <person name="Rusch D."/>
            <person name="Podicherti R."/>
            <person name="Tsui H.-C.T."/>
            <person name="Winkler M.E."/>
        </authorList>
    </citation>
    <scope>NUCLEOTIDE SEQUENCE</scope>
</reference>
<name>A0A382HSY0_9ZZZZ</name>
<dbReference type="SMART" id="SM00974">
    <property type="entry name" value="T5orf172"/>
    <property type="match status" value="1"/>
</dbReference>
<evidence type="ECO:0000259" key="2">
    <source>
        <dbReference type="SMART" id="SM00974"/>
    </source>
</evidence>
<protein>
    <recommendedName>
        <fullName evidence="2">Bacteriophage T5 Orf172 DNA-binding domain-containing protein</fullName>
    </recommendedName>
</protein>
<accession>A0A382HSY0</accession>
<dbReference type="EMBL" id="UINC01062791">
    <property type="protein sequence ID" value="SVB89743.1"/>
    <property type="molecule type" value="Genomic_DNA"/>
</dbReference>
<gene>
    <name evidence="3" type="ORF">METZ01_LOCUS242597</name>
</gene>
<feature type="domain" description="Bacteriophage T5 Orf172 DNA-binding" evidence="2">
    <location>
        <begin position="22"/>
        <end position="98"/>
    </location>
</feature>
<dbReference type="Pfam" id="PF13455">
    <property type="entry name" value="MUG113"/>
    <property type="match status" value="1"/>
</dbReference>
<proteinExistence type="predicted"/>
<organism evidence="3">
    <name type="scientific">marine metagenome</name>
    <dbReference type="NCBI Taxonomy" id="408172"/>
    <lineage>
        <taxon>unclassified sequences</taxon>
        <taxon>metagenomes</taxon>
        <taxon>ecological metagenomes</taxon>
    </lineage>
</organism>